<keyword evidence="2" id="KW-1185">Reference proteome</keyword>
<dbReference type="EMBL" id="SNTZ01000001">
    <property type="protein sequence ID" value="THV61301.1"/>
    <property type="molecule type" value="Genomic_DNA"/>
</dbReference>
<gene>
    <name evidence="1" type="ORF">EZV76_02950</name>
</gene>
<proteinExistence type="predicted"/>
<accession>A0A4S8RTX4</accession>
<sequence>MSKDVFLINEFWMLSVMGAFQRANLYRPSILEIEKVYFRKMLKEYLDNMINTIYQNPVGEEEHIGNIKRISHHTEVNREILKNGKLIFGVSQKLLNLYLKYHWCAGWIPEPPHFPVDSIIQRKLNLTVIPWTKMTDDLDYRSIIESAKKSLKKHNCTSLAELELLLFERNT</sequence>
<protein>
    <submittedName>
        <fullName evidence="1">Uncharacterized protein</fullName>
    </submittedName>
</protein>
<evidence type="ECO:0000313" key="2">
    <source>
        <dbReference type="Proteomes" id="UP000310406"/>
    </source>
</evidence>
<dbReference type="OrthoDB" id="5458950at2"/>
<dbReference type="RefSeq" id="WP_136565084.1">
    <property type="nucleotide sequence ID" value="NZ_SNTZ01000001.1"/>
</dbReference>
<comment type="caution">
    <text evidence="1">The sequence shown here is derived from an EMBL/GenBank/DDBJ whole genome shotgun (WGS) entry which is preliminary data.</text>
</comment>
<dbReference type="AlphaFoldDB" id="A0A4S8RTX4"/>
<evidence type="ECO:0000313" key="1">
    <source>
        <dbReference type="EMBL" id="THV61301.1"/>
    </source>
</evidence>
<name>A0A4S8RTX4_9FLAO</name>
<reference evidence="1 2" key="1">
    <citation type="submission" date="2019-03" db="EMBL/GenBank/DDBJ databases">
        <title>Muricauda SCR12 sp.nov, a marine bacterium isolated from Pacific Ocean:the Okinawa trough.</title>
        <authorList>
            <person name="Liu L."/>
        </authorList>
    </citation>
    <scope>NUCLEOTIDE SEQUENCE [LARGE SCALE GENOMIC DNA]</scope>
    <source>
        <strain evidence="1 2">SCR12</strain>
    </source>
</reference>
<organism evidence="1 2">
    <name type="scientific">Flagellimonas alvinocaridis</name>
    <dbReference type="NCBI Taxonomy" id="2530200"/>
    <lineage>
        <taxon>Bacteria</taxon>
        <taxon>Pseudomonadati</taxon>
        <taxon>Bacteroidota</taxon>
        <taxon>Flavobacteriia</taxon>
        <taxon>Flavobacteriales</taxon>
        <taxon>Flavobacteriaceae</taxon>
        <taxon>Flagellimonas</taxon>
    </lineage>
</organism>
<dbReference type="Proteomes" id="UP000310406">
    <property type="component" value="Unassembled WGS sequence"/>
</dbReference>